<keyword evidence="3 6" id="KW-0808">Transferase</keyword>
<dbReference type="Pfam" id="PF05724">
    <property type="entry name" value="TPMT"/>
    <property type="match status" value="1"/>
</dbReference>
<dbReference type="InterPro" id="IPR008854">
    <property type="entry name" value="TPMT"/>
</dbReference>
<organism evidence="6 7">
    <name type="scientific">Sparassis crispa</name>
    <dbReference type="NCBI Taxonomy" id="139825"/>
    <lineage>
        <taxon>Eukaryota</taxon>
        <taxon>Fungi</taxon>
        <taxon>Dikarya</taxon>
        <taxon>Basidiomycota</taxon>
        <taxon>Agaricomycotina</taxon>
        <taxon>Agaricomycetes</taxon>
        <taxon>Polyporales</taxon>
        <taxon>Sparassidaceae</taxon>
        <taxon>Sparassis</taxon>
    </lineage>
</organism>
<evidence type="ECO:0000256" key="2">
    <source>
        <dbReference type="ARBA" id="ARBA00022603"/>
    </source>
</evidence>
<dbReference type="RefSeq" id="XP_027609524.1">
    <property type="nucleotide sequence ID" value="XM_027753723.1"/>
</dbReference>
<dbReference type="EMBL" id="BFAD01000001">
    <property type="protein sequence ID" value="GBE78611.1"/>
    <property type="molecule type" value="Genomic_DNA"/>
</dbReference>
<evidence type="ECO:0000256" key="5">
    <source>
        <dbReference type="SAM" id="MobiDB-lite"/>
    </source>
</evidence>
<evidence type="ECO:0000313" key="7">
    <source>
        <dbReference type="Proteomes" id="UP000287166"/>
    </source>
</evidence>
<reference evidence="6 7" key="1">
    <citation type="journal article" date="2018" name="Sci. Rep.">
        <title>Genome sequence of the cauliflower mushroom Sparassis crispa (Hanabiratake) and its association with beneficial usage.</title>
        <authorList>
            <person name="Kiyama R."/>
            <person name="Furutani Y."/>
            <person name="Kawaguchi K."/>
            <person name="Nakanishi T."/>
        </authorList>
    </citation>
    <scope>NUCLEOTIDE SEQUENCE [LARGE SCALE GENOMIC DNA]</scope>
</reference>
<evidence type="ECO:0000256" key="3">
    <source>
        <dbReference type="ARBA" id="ARBA00022679"/>
    </source>
</evidence>
<dbReference type="STRING" id="139825.A0A401G8W9"/>
<dbReference type="Proteomes" id="UP000287166">
    <property type="component" value="Unassembled WGS sequence"/>
</dbReference>
<evidence type="ECO:0000256" key="1">
    <source>
        <dbReference type="ARBA" id="ARBA00022553"/>
    </source>
</evidence>
<dbReference type="GeneID" id="38775528"/>
<dbReference type="AlphaFoldDB" id="A0A401G8W9"/>
<dbReference type="GO" id="GO:0032259">
    <property type="term" value="P:methylation"/>
    <property type="evidence" value="ECO:0007669"/>
    <property type="project" value="UniProtKB-KW"/>
</dbReference>
<keyword evidence="2 6" id="KW-0489">Methyltransferase</keyword>
<keyword evidence="4" id="KW-0949">S-adenosyl-L-methionine</keyword>
<dbReference type="OrthoDB" id="276151at2759"/>
<dbReference type="PROSITE" id="PS51585">
    <property type="entry name" value="SAM_MT_TPMT"/>
    <property type="match status" value="1"/>
</dbReference>
<keyword evidence="1" id="KW-0597">Phosphoprotein</keyword>
<dbReference type="GO" id="GO:0008757">
    <property type="term" value="F:S-adenosylmethionine-dependent methyltransferase activity"/>
    <property type="evidence" value="ECO:0007669"/>
    <property type="project" value="InterPro"/>
</dbReference>
<feature type="region of interest" description="Disordered" evidence="5">
    <location>
        <begin position="1"/>
        <end position="21"/>
    </location>
</feature>
<gene>
    <name evidence="6" type="ORF">SCP_0115000</name>
</gene>
<proteinExistence type="predicted"/>
<dbReference type="PANTHER" id="PTHR32183:SF6">
    <property type="entry name" value="CYSTEINE SULFINATE DESULFINASE_CYSTEINE DESULFURASE AND RELATED ENZYMES"/>
    <property type="match status" value="1"/>
</dbReference>
<dbReference type="SUPFAM" id="SSF53335">
    <property type="entry name" value="S-adenosyl-L-methionine-dependent methyltransferases"/>
    <property type="match status" value="1"/>
</dbReference>
<protein>
    <submittedName>
        <fullName evidence="6">S-adenosyl-L-methionine-dependent methyltransferase</fullName>
    </submittedName>
</protein>
<comment type="caution">
    <text evidence="6">The sequence shown here is derived from an EMBL/GenBank/DDBJ whole genome shotgun (WGS) entry which is preliminary data.</text>
</comment>
<feature type="compositionally biased region" description="Basic residues" evidence="5">
    <location>
        <begin position="1"/>
        <end position="13"/>
    </location>
</feature>
<name>A0A401G8W9_9APHY</name>
<sequence length="272" mass="29915">MSTPSARRRGSPRLRKDVSRRPAAVLRHCVPGPAPSRPMHINTAALTTIEPMALEPQNQMQQLRKLIAESHENGWDKAWQENVTPWDTGKPQLALQELIESKALDLPTAGKALVPGCGRGYDAIFIATSLGLDTLAIDISSTAVEAANDLVKSSNLPPTVKVAMELGDFFACGSAGQKFNLVYDYTFFVAILPSQRNEWAKTMSSIVESGGYLITLVFPLDPPSDTGPPFYVRPEHYAEALGAGWDKVYDEVPETELESHVGRERMIVWKKL</sequence>
<evidence type="ECO:0000313" key="6">
    <source>
        <dbReference type="EMBL" id="GBE78611.1"/>
    </source>
</evidence>
<dbReference type="InParanoid" id="A0A401G8W9"/>
<dbReference type="Gene3D" id="3.40.50.150">
    <property type="entry name" value="Vaccinia Virus protein VP39"/>
    <property type="match status" value="1"/>
</dbReference>
<keyword evidence="7" id="KW-1185">Reference proteome</keyword>
<dbReference type="PANTHER" id="PTHR32183">
    <property type="match status" value="1"/>
</dbReference>
<accession>A0A401G8W9</accession>
<dbReference type="InterPro" id="IPR029063">
    <property type="entry name" value="SAM-dependent_MTases_sf"/>
</dbReference>
<evidence type="ECO:0000256" key="4">
    <source>
        <dbReference type="ARBA" id="ARBA00022691"/>
    </source>
</evidence>